<dbReference type="SMART" id="SM00342">
    <property type="entry name" value="HTH_ARAC"/>
    <property type="match status" value="1"/>
</dbReference>
<dbReference type="Pfam" id="PF12833">
    <property type="entry name" value="HTH_18"/>
    <property type="match status" value="1"/>
</dbReference>
<evidence type="ECO:0000256" key="3">
    <source>
        <dbReference type="ARBA" id="ARBA00023163"/>
    </source>
</evidence>
<keyword evidence="2" id="KW-0238">DNA-binding</keyword>
<name>A0ABW3C1K7_SPHXN</name>
<evidence type="ECO:0000259" key="4">
    <source>
        <dbReference type="PROSITE" id="PS01124"/>
    </source>
</evidence>
<keyword evidence="6" id="KW-1185">Reference proteome</keyword>
<evidence type="ECO:0000313" key="6">
    <source>
        <dbReference type="Proteomes" id="UP001597124"/>
    </source>
</evidence>
<dbReference type="SUPFAM" id="SSF46689">
    <property type="entry name" value="Homeodomain-like"/>
    <property type="match status" value="1"/>
</dbReference>
<reference evidence="6" key="1">
    <citation type="journal article" date="2019" name="Int. J. Syst. Evol. Microbiol.">
        <title>The Global Catalogue of Microorganisms (GCM) 10K type strain sequencing project: providing services to taxonomists for standard genome sequencing and annotation.</title>
        <authorList>
            <consortium name="The Broad Institute Genomics Platform"/>
            <consortium name="The Broad Institute Genome Sequencing Center for Infectious Disease"/>
            <person name="Wu L."/>
            <person name="Ma J."/>
        </authorList>
    </citation>
    <scope>NUCLEOTIDE SEQUENCE [LARGE SCALE GENOMIC DNA]</scope>
    <source>
        <strain evidence="6">CCUG 52537</strain>
    </source>
</reference>
<keyword evidence="3" id="KW-0804">Transcription</keyword>
<proteinExistence type="predicted"/>
<comment type="caution">
    <text evidence="5">The sequence shown here is derived from an EMBL/GenBank/DDBJ whole genome shotgun (WGS) entry which is preliminary data.</text>
</comment>
<dbReference type="PROSITE" id="PS01124">
    <property type="entry name" value="HTH_ARAC_FAMILY_2"/>
    <property type="match status" value="1"/>
</dbReference>
<dbReference type="InterPro" id="IPR050204">
    <property type="entry name" value="AraC_XylS_family_regulators"/>
</dbReference>
<sequence>MASETAENASAITFSTKALPTDIRLHAMRDYLADMMRVEVESLVAETPIDYSAGLCVVPGASWGSAYASAVVTTRTATLAQDGQDDLMLVVPDIRMIIQARGANDLEVRPGEAVLFSQAREMRIVHPDAGHAWALRVPHADIAAMVPGLGSAPVLSLPAGTPMLSLLKRYGRILETEPLAGATQQKMVVRQLQEMMSLAIGASADFRKHAEETTVAAVRLNSIRAEIAAHLGNSNLRLEWIAARQNVTPRHLQRILAREGLHFNDMLRRARVAKARALLEDPRSASRTILSIALECGFPEASALNRAFRQEYGLRPGDVR</sequence>
<evidence type="ECO:0000256" key="2">
    <source>
        <dbReference type="ARBA" id="ARBA00023125"/>
    </source>
</evidence>
<dbReference type="EMBL" id="JBHTIK010000002">
    <property type="protein sequence ID" value="MFD0847504.1"/>
    <property type="molecule type" value="Genomic_DNA"/>
</dbReference>
<feature type="domain" description="HTH araC/xylS-type" evidence="4">
    <location>
        <begin position="221"/>
        <end position="320"/>
    </location>
</feature>
<dbReference type="Proteomes" id="UP001597124">
    <property type="component" value="Unassembled WGS sequence"/>
</dbReference>
<accession>A0ABW3C1K7</accession>
<gene>
    <name evidence="5" type="ORF">ACFQ00_04150</name>
</gene>
<dbReference type="RefSeq" id="WP_381486621.1">
    <property type="nucleotide sequence ID" value="NZ_JBHTIK010000002.1"/>
</dbReference>
<dbReference type="PANTHER" id="PTHR46796">
    <property type="entry name" value="HTH-TYPE TRANSCRIPTIONAL ACTIVATOR RHAS-RELATED"/>
    <property type="match status" value="1"/>
</dbReference>
<organism evidence="5 6">
    <name type="scientific">Sphingosinicella xenopeptidilytica</name>
    <dbReference type="NCBI Taxonomy" id="364098"/>
    <lineage>
        <taxon>Bacteria</taxon>
        <taxon>Pseudomonadati</taxon>
        <taxon>Pseudomonadota</taxon>
        <taxon>Alphaproteobacteria</taxon>
        <taxon>Sphingomonadales</taxon>
        <taxon>Sphingosinicellaceae</taxon>
        <taxon>Sphingosinicella</taxon>
    </lineage>
</organism>
<dbReference type="InterPro" id="IPR018060">
    <property type="entry name" value="HTH_AraC"/>
</dbReference>
<dbReference type="Gene3D" id="1.10.10.60">
    <property type="entry name" value="Homeodomain-like"/>
    <property type="match status" value="1"/>
</dbReference>
<dbReference type="InterPro" id="IPR009057">
    <property type="entry name" value="Homeodomain-like_sf"/>
</dbReference>
<keyword evidence="1" id="KW-0805">Transcription regulation</keyword>
<evidence type="ECO:0000313" key="5">
    <source>
        <dbReference type="EMBL" id="MFD0847504.1"/>
    </source>
</evidence>
<dbReference type="PANTHER" id="PTHR46796:SF6">
    <property type="entry name" value="ARAC SUBFAMILY"/>
    <property type="match status" value="1"/>
</dbReference>
<evidence type="ECO:0000256" key="1">
    <source>
        <dbReference type="ARBA" id="ARBA00023015"/>
    </source>
</evidence>
<protein>
    <submittedName>
        <fullName evidence="5">Helix-turn-helix domain-containing protein</fullName>
    </submittedName>
</protein>